<keyword evidence="1" id="KW-0285">Flavoprotein</keyword>
<dbReference type="AlphaFoldDB" id="A0A6H1WU68"/>
<proteinExistence type="predicted"/>
<dbReference type="Pfam" id="PF03358">
    <property type="entry name" value="FMN_red"/>
    <property type="match status" value="1"/>
</dbReference>
<evidence type="ECO:0000313" key="5">
    <source>
        <dbReference type="Proteomes" id="UP000501253"/>
    </source>
</evidence>
<evidence type="ECO:0000259" key="3">
    <source>
        <dbReference type="Pfam" id="PF03358"/>
    </source>
</evidence>
<dbReference type="KEGG" id="tmai:FVE67_08105"/>
<protein>
    <submittedName>
        <fullName evidence="4">Flavodoxin family protein</fullName>
    </submittedName>
</protein>
<dbReference type="GO" id="GO:0016491">
    <property type="term" value="F:oxidoreductase activity"/>
    <property type="evidence" value="ECO:0007669"/>
    <property type="project" value="InterPro"/>
</dbReference>
<keyword evidence="2" id="KW-0288">FMN</keyword>
<accession>A0A6H1WU68</accession>
<dbReference type="InterPro" id="IPR029039">
    <property type="entry name" value="Flavoprotein-like_sf"/>
</dbReference>
<dbReference type="PANTHER" id="PTHR43278:SF2">
    <property type="entry name" value="IRON-SULFUR FLAVOPROTEIN"/>
    <property type="match status" value="1"/>
</dbReference>
<dbReference type="Gene3D" id="3.40.50.360">
    <property type="match status" value="1"/>
</dbReference>
<evidence type="ECO:0000256" key="2">
    <source>
        <dbReference type="ARBA" id="ARBA00022643"/>
    </source>
</evidence>
<sequence length="201" mass="22061">MRILAFNGSPRRGGNTDLLLAAFVQGAKDAGAEVRRFDLYQMDFQGCIECGGCDRTGECVLEDDLAPLYPELLAAEVIVLASPIFFYNLTSRTQALIERSQALWVRKYVLKNLPEGRRQGLFLSLGATKGKKLFEGVQRVVRYFFDALGAEYQGGLFYRGVEKRGAIKEHPSALSEAEALGRAVAGGEPPEAWPTIRSSAP</sequence>
<organism evidence="4 5">
    <name type="scientific">Thermosulfurimonas marina</name>
    <dbReference type="NCBI Taxonomy" id="2047767"/>
    <lineage>
        <taxon>Bacteria</taxon>
        <taxon>Pseudomonadati</taxon>
        <taxon>Thermodesulfobacteriota</taxon>
        <taxon>Thermodesulfobacteria</taxon>
        <taxon>Thermodesulfobacteriales</taxon>
        <taxon>Thermodesulfobacteriaceae</taxon>
        <taxon>Thermosulfurimonas</taxon>
    </lineage>
</organism>
<dbReference type="PANTHER" id="PTHR43278">
    <property type="entry name" value="NAD(P)H-DEPENDENT FMN-CONTAINING OXIDOREDUCTASE YWQN-RELATED"/>
    <property type="match status" value="1"/>
</dbReference>
<name>A0A6H1WU68_9BACT</name>
<evidence type="ECO:0000256" key="1">
    <source>
        <dbReference type="ARBA" id="ARBA00022630"/>
    </source>
</evidence>
<dbReference type="EMBL" id="CP042909">
    <property type="protein sequence ID" value="QJA06753.1"/>
    <property type="molecule type" value="Genomic_DNA"/>
</dbReference>
<feature type="domain" description="NADPH-dependent FMN reductase-like" evidence="3">
    <location>
        <begin position="1"/>
        <end position="110"/>
    </location>
</feature>
<dbReference type="SUPFAM" id="SSF52218">
    <property type="entry name" value="Flavoproteins"/>
    <property type="match status" value="1"/>
</dbReference>
<keyword evidence="5" id="KW-1185">Reference proteome</keyword>
<dbReference type="Proteomes" id="UP000501253">
    <property type="component" value="Chromosome"/>
</dbReference>
<dbReference type="InterPro" id="IPR051796">
    <property type="entry name" value="ISF_SsuE-like"/>
</dbReference>
<dbReference type="InterPro" id="IPR005025">
    <property type="entry name" value="FMN_Rdtase-like_dom"/>
</dbReference>
<gene>
    <name evidence="4" type="ORF">FVE67_08105</name>
</gene>
<reference evidence="4 5" key="1">
    <citation type="submission" date="2019-08" db="EMBL/GenBank/DDBJ databases">
        <title>Complete genome sequence of Thermosulfurimonas marina SU872T, an anaerobic thermophilic chemolithoautotrophic bacterium isolated from a shallow marine hydrothermal vent.</title>
        <authorList>
            <person name="Allioux M."/>
            <person name="Jebbar M."/>
            <person name="Slobodkina G."/>
            <person name="Slobodkin A."/>
            <person name="Moalic Y."/>
            <person name="Frolova A."/>
            <person name="Shao Z."/>
            <person name="Alain K."/>
        </authorList>
    </citation>
    <scope>NUCLEOTIDE SEQUENCE [LARGE SCALE GENOMIC DNA]</scope>
    <source>
        <strain evidence="4 5">SU872</strain>
    </source>
</reference>
<evidence type="ECO:0000313" key="4">
    <source>
        <dbReference type="EMBL" id="QJA06753.1"/>
    </source>
</evidence>